<sequence>MQRQLSLTKSDEGVSPVIGTILILAIMLTVTGTMLAWGIPQIQQNEAYAIYTSAQNNLLNFDTDLDHVLAQGEGASRTSTISFSSGTFVQRENLDEIRYYYTAVPWSSPKIVGVKMGSESLAIKDDLDIVEEYRVTLIYPDGTQWTGDSLDSYISDFPPLDYGVQGTYTSTKNTTQVGGFFIYGTDSLSYKYASVSGVFKMRMLNGGVVSKEPGGQFYVSSQPLTRSVINEEVGKEDTYDSLTFYQTDYNLSSSIKSLMAGNFNFDIRNQGGNDVSLNIYSLRIAFDGESSSAFQRHYMAYNSFDAADYQFERSDSLVAHSAFQSEGIEQDILYSQSTPFDFRLLERTIHVKFSLR</sequence>
<comment type="caution">
    <text evidence="2">The sequence shown here is derived from an EMBL/GenBank/DDBJ whole genome shotgun (WGS) entry which is preliminary data.</text>
</comment>
<keyword evidence="1" id="KW-0812">Transmembrane</keyword>
<organism evidence="2 3">
    <name type="scientific">Marine Group III euryarchaeote CG-Epi2</name>
    <dbReference type="NCBI Taxonomy" id="1888996"/>
    <lineage>
        <taxon>Archaea</taxon>
        <taxon>Methanobacteriati</taxon>
        <taxon>Thermoplasmatota</taxon>
        <taxon>Thermoplasmata</taxon>
        <taxon>Candidatus Thermoprofundales</taxon>
    </lineage>
</organism>
<protein>
    <recommendedName>
        <fullName evidence="4">Archaeal Type IV pilin N-terminal domain-containing protein</fullName>
    </recommendedName>
</protein>
<dbReference type="Proteomes" id="UP000183615">
    <property type="component" value="Unassembled WGS sequence"/>
</dbReference>
<evidence type="ECO:0000313" key="3">
    <source>
        <dbReference type="Proteomes" id="UP000183615"/>
    </source>
</evidence>
<proteinExistence type="predicted"/>
<evidence type="ECO:0000256" key="1">
    <source>
        <dbReference type="SAM" id="Phobius"/>
    </source>
</evidence>
<evidence type="ECO:0000313" key="2">
    <source>
        <dbReference type="EMBL" id="OIR22496.1"/>
    </source>
</evidence>
<dbReference type="EMBL" id="MIYZ01000012">
    <property type="protein sequence ID" value="OIR22496.1"/>
    <property type="molecule type" value="Genomic_DNA"/>
</dbReference>
<gene>
    <name evidence="2" type="ORF">BET99_00490</name>
</gene>
<accession>A0A1J5U206</accession>
<dbReference type="AlphaFoldDB" id="A0A1J5U206"/>
<keyword evidence="1" id="KW-0472">Membrane</keyword>
<feature type="transmembrane region" description="Helical" evidence="1">
    <location>
        <begin position="21"/>
        <end position="39"/>
    </location>
</feature>
<name>A0A1J5U206_9ARCH</name>
<keyword evidence="1" id="KW-1133">Transmembrane helix</keyword>
<evidence type="ECO:0008006" key="4">
    <source>
        <dbReference type="Google" id="ProtNLM"/>
    </source>
</evidence>
<reference evidence="2 3" key="1">
    <citation type="submission" date="2016-08" db="EMBL/GenBank/DDBJ databases">
        <title>New Insights into Marine Group III Euryarchaeota, from dark to light.</title>
        <authorList>
            <person name="Haro-Moreno J.M."/>
            <person name="Rodriguez-Valera F."/>
            <person name="Lopez-Garcia P."/>
            <person name="Moreira D."/>
            <person name="Martin-Cuadrado A.B."/>
        </authorList>
    </citation>
    <scope>NUCLEOTIDE SEQUENCE [LARGE SCALE GENOMIC DNA]</scope>
    <source>
        <strain evidence="2">CG-Epi2</strain>
    </source>
</reference>